<feature type="transmembrane region" description="Helical" evidence="1">
    <location>
        <begin position="61"/>
        <end position="83"/>
    </location>
</feature>
<dbReference type="Pfam" id="PF06966">
    <property type="entry name" value="DUF1295"/>
    <property type="match status" value="1"/>
</dbReference>
<dbReference type="AlphaFoldDB" id="A0A812UY25"/>
<dbReference type="OrthoDB" id="413829at2759"/>
<keyword evidence="1" id="KW-0812">Transmembrane</keyword>
<reference evidence="2" key="1">
    <citation type="submission" date="2021-02" db="EMBL/GenBank/DDBJ databases">
        <authorList>
            <person name="Dougan E. K."/>
            <person name="Rhodes N."/>
            <person name="Thang M."/>
            <person name="Chan C."/>
        </authorList>
    </citation>
    <scope>NUCLEOTIDE SEQUENCE</scope>
</reference>
<proteinExistence type="predicted"/>
<dbReference type="EMBL" id="CAJNDS010002801">
    <property type="protein sequence ID" value="CAE7602816.1"/>
    <property type="molecule type" value="Genomic_DNA"/>
</dbReference>
<evidence type="ECO:0000313" key="2">
    <source>
        <dbReference type="EMBL" id="CAE7602816.1"/>
    </source>
</evidence>
<evidence type="ECO:0008006" key="4">
    <source>
        <dbReference type="Google" id="ProtNLM"/>
    </source>
</evidence>
<comment type="caution">
    <text evidence="2">The sequence shown here is derived from an EMBL/GenBank/DDBJ whole genome shotgun (WGS) entry which is preliminary data.</text>
</comment>
<protein>
    <recommendedName>
        <fullName evidence="4">Steroid 5-alpha reductase C-terminal domain-containing protein</fullName>
    </recommendedName>
</protein>
<sequence>MSKPLEQPLAGTSAETCCCGLDRDLRKWIQWRSPTGNTSSADRLPWQAGCSVLLLLEMASYFYFVLESPVLLLIGSIFVVKALVEIWGQQTPTWLCPGTFCMLFVIYVLIVPTVAYMYGYCTMASDIQFAGRDWLGLVLYLGGSSYSLFYEAQPENKGKLHTVGPAAWCMHPNYFGDLFTYTGWGLACGTSCALSIPIMMIFTFVIIVVPNSDRYLAQRYPEEFPAYAAKTATLIPGLHSELASKILAWACLVVCVYLWCNTCSAPCGL</sequence>
<keyword evidence="1" id="KW-0472">Membrane</keyword>
<accession>A0A812UY25</accession>
<organism evidence="2 3">
    <name type="scientific">Symbiodinium natans</name>
    <dbReference type="NCBI Taxonomy" id="878477"/>
    <lineage>
        <taxon>Eukaryota</taxon>
        <taxon>Sar</taxon>
        <taxon>Alveolata</taxon>
        <taxon>Dinophyceae</taxon>
        <taxon>Suessiales</taxon>
        <taxon>Symbiodiniaceae</taxon>
        <taxon>Symbiodinium</taxon>
    </lineage>
</organism>
<evidence type="ECO:0000256" key="1">
    <source>
        <dbReference type="SAM" id="Phobius"/>
    </source>
</evidence>
<gene>
    <name evidence="2" type="ORF">SNAT2548_LOCUS34287</name>
</gene>
<dbReference type="Proteomes" id="UP000604046">
    <property type="component" value="Unassembled WGS sequence"/>
</dbReference>
<dbReference type="InterPro" id="IPR010721">
    <property type="entry name" value="UstE-like"/>
</dbReference>
<feature type="transmembrane region" description="Helical" evidence="1">
    <location>
        <begin position="95"/>
        <end position="118"/>
    </location>
</feature>
<keyword evidence="1" id="KW-1133">Transmembrane helix</keyword>
<feature type="transmembrane region" description="Helical" evidence="1">
    <location>
        <begin position="184"/>
        <end position="209"/>
    </location>
</feature>
<keyword evidence="3" id="KW-1185">Reference proteome</keyword>
<dbReference type="Gene3D" id="1.20.120.1630">
    <property type="match status" value="1"/>
</dbReference>
<evidence type="ECO:0000313" key="3">
    <source>
        <dbReference type="Proteomes" id="UP000604046"/>
    </source>
</evidence>
<name>A0A812UY25_9DINO</name>